<protein>
    <submittedName>
        <fullName evidence="1">Uncharacterized protein</fullName>
    </submittedName>
</protein>
<name>A0A8S5TCP4_9VIRU</name>
<dbReference type="EMBL" id="BK032802">
    <property type="protein sequence ID" value="DAF61069.1"/>
    <property type="molecule type" value="Genomic_DNA"/>
</dbReference>
<proteinExistence type="predicted"/>
<sequence length="215" mass="23362">MVLPDGTDDLLGSFRRAFETAGTVTRASSVSQAREILTQAQDAGMGATTAQPWYFSIEHLLYIADGSKSGDGRWVLRPVNEVETSVSVFGLTNEIHVNNGEYRWIGSGSLPARPYRRLVYATVIGWGRVVGDVNLVLRIGGEGGPKSSSAWDHEDSQSQSVTCFGYVDANVTPKIEALVQGYRARDTQSNGGTVQFVQSSELNRIMVQAFPATEQ</sequence>
<organism evidence="1">
    <name type="scientific">Phage sp. ctesc4</name>
    <dbReference type="NCBI Taxonomy" id="2828008"/>
    <lineage>
        <taxon>Viruses</taxon>
    </lineage>
</organism>
<evidence type="ECO:0000313" key="1">
    <source>
        <dbReference type="EMBL" id="DAF61069.1"/>
    </source>
</evidence>
<reference evidence="1" key="1">
    <citation type="journal article" date="2021" name="Proc. Natl. Acad. Sci. U.S.A.">
        <title>A Catalog of Tens of Thousands of Viruses from Human Metagenomes Reveals Hidden Associations with Chronic Diseases.</title>
        <authorList>
            <person name="Tisza M.J."/>
            <person name="Buck C.B."/>
        </authorList>
    </citation>
    <scope>NUCLEOTIDE SEQUENCE</scope>
    <source>
        <strain evidence="1">Ctesc4</strain>
    </source>
</reference>
<accession>A0A8S5TCP4</accession>